<comment type="caution">
    <text evidence="4">The sequence shown here is derived from an EMBL/GenBank/DDBJ whole genome shotgun (WGS) entry which is preliminary data.</text>
</comment>
<dbReference type="PROSITE" id="PS51366">
    <property type="entry name" value="MI"/>
    <property type="match status" value="1"/>
</dbReference>
<dbReference type="EMBL" id="JASPKZ010007413">
    <property type="protein sequence ID" value="KAJ9584416.1"/>
    <property type="molecule type" value="Genomic_DNA"/>
</dbReference>
<evidence type="ECO:0000259" key="3">
    <source>
        <dbReference type="PROSITE" id="PS51366"/>
    </source>
</evidence>
<keyword evidence="2" id="KW-0539">Nucleus</keyword>
<sequence length="210" mass="24891">MNTDVRKNIFCILMTAEDYLDAFEKLLHLGLKNQQEREIIYVVMHCCLQEKQFNPYYCHLAQKFCDFDRKFQIIIQYALWDKFKELQNISPFQLTNLAKFLLHLIIEKGLPLSVLKVIHFAEVDKITVKFLRQLLLGLLLYKSEEEVQQAFQRVALAKNLHVFREGIRLFIHHFLLRNLENHTVENIEVLKQRAKMADKILGAAESKVKF</sequence>
<gene>
    <name evidence="4" type="ORF">L9F63_021236</name>
</gene>
<dbReference type="PANTHER" id="PTHR18034">
    <property type="entry name" value="CELL CYCLE CONTROL PROTEIN CWF22-RELATED"/>
    <property type="match status" value="1"/>
</dbReference>
<reference evidence="4" key="1">
    <citation type="journal article" date="2023" name="IScience">
        <title>Live-bearing cockroach genome reveals convergent evolutionary mechanisms linked to viviparity in insects and beyond.</title>
        <authorList>
            <person name="Fouks B."/>
            <person name="Harrison M.C."/>
            <person name="Mikhailova A.A."/>
            <person name="Marchal E."/>
            <person name="English S."/>
            <person name="Carruthers M."/>
            <person name="Jennings E.C."/>
            <person name="Chiamaka E.L."/>
            <person name="Frigard R.A."/>
            <person name="Pippel M."/>
            <person name="Attardo G.M."/>
            <person name="Benoit J.B."/>
            <person name="Bornberg-Bauer E."/>
            <person name="Tobe S.S."/>
        </authorList>
    </citation>
    <scope>NUCLEOTIDE SEQUENCE</scope>
    <source>
        <strain evidence="4">Stay&amp;Tobe</strain>
    </source>
</reference>
<dbReference type="InterPro" id="IPR003891">
    <property type="entry name" value="Initiation_fac_eIF4g_MI"/>
</dbReference>
<evidence type="ECO:0000313" key="4">
    <source>
        <dbReference type="EMBL" id="KAJ9584416.1"/>
    </source>
</evidence>
<evidence type="ECO:0000313" key="5">
    <source>
        <dbReference type="Proteomes" id="UP001233999"/>
    </source>
</evidence>
<dbReference type="SMART" id="SM00544">
    <property type="entry name" value="MA3"/>
    <property type="match status" value="1"/>
</dbReference>
<dbReference type="Proteomes" id="UP001233999">
    <property type="component" value="Unassembled WGS sequence"/>
</dbReference>
<name>A0AAD7ZQ06_DIPPU</name>
<evidence type="ECO:0000256" key="2">
    <source>
        <dbReference type="ARBA" id="ARBA00023242"/>
    </source>
</evidence>
<evidence type="ECO:0000256" key="1">
    <source>
        <dbReference type="ARBA" id="ARBA00004123"/>
    </source>
</evidence>
<reference evidence="4" key="2">
    <citation type="submission" date="2023-05" db="EMBL/GenBank/DDBJ databases">
        <authorList>
            <person name="Fouks B."/>
        </authorList>
    </citation>
    <scope>NUCLEOTIDE SEQUENCE</scope>
    <source>
        <strain evidence="4">Stay&amp;Tobe</strain>
        <tissue evidence="4">Testes</tissue>
    </source>
</reference>
<dbReference type="GO" id="GO:0005730">
    <property type="term" value="C:nucleolus"/>
    <property type="evidence" value="ECO:0007669"/>
    <property type="project" value="TreeGrafter"/>
</dbReference>
<feature type="domain" description="MI" evidence="3">
    <location>
        <begin position="4"/>
        <end position="120"/>
    </location>
</feature>
<protein>
    <recommendedName>
        <fullName evidence="3">MI domain-containing protein</fullName>
    </recommendedName>
</protein>
<dbReference type="GO" id="GO:0042274">
    <property type="term" value="P:ribosomal small subunit biogenesis"/>
    <property type="evidence" value="ECO:0007669"/>
    <property type="project" value="TreeGrafter"/>
</dbReference>
<proteinExistence type="predicted"/>
<comment type="subcellular location">
    <subcellularLocation>
        <location evidence="1">Nucleus</location>
    </subcellularLocation>
</comment>
<accession>A0AAD7ZQ06</accession>
<dbReference type="InterPro" id="IPR050781">
    <property type="entry name" value="CWC22_splicing_factor"/>
</dbReference>
<dbReference type="Pfam" id="PF02847">
    <property type="entry name" value="MA3"/>
    <property type="match status" value="1"/>
</dbReference>
<dbReference type="AlphaFoldDB" id="A0AAD7ZQ06"/>
<organism evidence="4 5">
    <name type="scientific">Diploptera punctata</name>
    <name type="common">Pacific beetle cockroach</name>
    <dbReference type="NCBI Taxonomy" id="6984"/>
    <lineage>
        <taxon>Eukaryota</taxon>
        <taxon>Metazoa</taxon>
        <taxon>Ecdysozoa</taxon>
        <taxon>Arthropoda</taxon>
        <taxon>Hexapoda</taxon>
        <taxon>Insecta</taxon>
        <taxon>Pterygota</taxon>
        <taxon>Neoptera</taxon>
        <taxon>Polyneoptera</taxon>
        <taxon>Dictyoptera</taxon>
        <taxon>Blattodea</taxon>
        <taxon>Blaberoidea</taxon>
        <taxon>Blaberidae</taxon>
        <taxon>Diplopterinae</taxon>
        <taxon>Diploptera</taxon>
    </lineage>
</organism>
<keyword evidence="5" id="KW-1185">Reference proteome</keyword>
<dbReference type="GO" id="GO:0003723">
    <property type="term" value="F:RNA binding"/>
    <property type="evidence" value="ECO:0007669"/>
    <property type="project" value="TreeGrafter"/>
</dbReference>
<dbReference type="PANTHER" id="PTHR18034:SF4">
    <property type="entry name" value="NUCLEOLAR MIF4G DOMAIN-CONTAINING PROTEIN 1"/>
    <property type="match status" value="1"/>
</dbReference>